<sequence>MTTSRRDFIKAGVGVAAGASVLANAANAQTTAADAKPDANGKFWPGGAQLVISISSQFEAGAQGKDAEGPFPPMEAGYVDTITPSWYAYGMAEGMPRLLDLWDRHNVKVTSHMVGRAVELQPDLAKDLVARGHEAAAHGYSWTPQYSMTPDEERASYEKNIEVVERITGERPIGFNAFWMRQTPATLEILQDLGFLYHIDDLTRNEPSITPVRGKPFMVVPYTLRTNDIVRFGAQGMTAAAFEQELKDEFDVLYAEGATRRRMMSISTHDRIAGAPGIINALDRFLTYARQHDGVAFMRKDEIARFAMEQADTPQNPPRDL</sequence>
<evidence type="ECO:0000313" key="7">
    <source>
        <dbReference type="EMBL" id="ANP42372.1"/>
    </source>
</evidence>
<evidence type="ECO:0000259" key="6">
    <source>
        <dbReference type="PROSITE" id="PS51677"/>
    </source>
</evidence>
<accession>A0A1B1A713</accession>
<dbReference type="Gene3D" id="3.20.20.370">
    <property type="entry name" value="Glycoside hydrolase/deacetylase"/>
    <property type="match status" value="1"/>
</dbReference>
<dbReference type="AlphaFoldDB" id="A0A1B1A713"/>
<dbReference type="SUPFAM" id="SSF88713">
    <property type="entry name" value="Glycoside hydrolase/deacetylase"/>
    <property type="match status" value="1"/>
</dbReference>
<feature type="domain" description="NodB homology" evidence="6">
    <location>
        <begin position="73"/>
        <end position="298"/>
    </location>
</feature>
<dbReference type="PANTHER" id="PTHR43123">
    <property type="entry name" value="POLYSACCHARIDE DEACETYLASE-RELATED"/>
    <property type="match status" value="1"/>
</dbReference>
<dbReference type="InterPro" id="IPR006311">
    <property type="entry name" value="TAT_signal"/>
</dbReference>
<dbReference type="InterPro" id="IPR002509">
    <property type="entry name" value="NODB_dom"/>
</dbReference>
<geneLocation type="plasmid" evidence="7 8">
    <name>unnamed1</name>
</geneLocation>
<dbReference type="PANTHER" id="PTHR43123:SF1">
    <property type="entry name" value="POLYSACCHARIDE DEACETYLASE-RELATED"/>
    <property type="match status" value="1"/>
</dbReference>
<feature type="signal peptide" evidence="5">
    <location>
        <begin position="1"/>
        <end position="25"/>
    </location>
</feature>
<evidence type="ECO:0000256" key="4">
    <source>
        <dbReference type="ARBA" id="ARBA00032976"/>
    </source>
</evidence>
<gene>
    <name evidence="7" type="ORF">K529_016470</name>
</gene>
<dbReference type="OrthoDB" id="9787041at2"/>
<dbReference type="InterPro" id="IPR011330">
    <property type="entry name" value="Glyco_hydro/deAcase_b/a-brl"/>
</dbReference>
<evidence type="ECO:0000256" key="2">
    <source>
        <dbReference type="ARBA" id="ARBA00010973"/>
    </source>
</evidence>
<evidence type="ECO:0000313" key="8">
    <source>
        <dbReference type="Proteomes" id="UP000013243"/>
    </source>
</evidence>
<dbReference type="PROSITE" id="PS51677">
    <property type="entry name" value="NODB"/>
    <property type="match status" value="1"/>
</dbReference>
<evidence type="ECO:0000256" key="5">
    <source>
        <dbReference type="SAM" id="SignalP"/>
    </source>
</evidence>
<dbReference type="KEGG" id="rmb:K529_016470"/>
<dbReference type="NCBIfam" id="TIGR01409">
    <property type="entry name" value="TAT_signal_seq"/>
    <property type="match status" value="1"/>
</dbReference>
<feature type="chain" id="PRO_5008518454" description="Chitooligosaccharide deacetylase" evidence="5">
    <location>
        <begin position="26"/>
        <end position="321"/>
    </location>
</feature>
<dbReference type="EMBL" id="CP015231">
    <property type="protein sequence ID" value="ANP42372.1"/>
    <property type="molecule type" value="Genomic_DNA"/>
</dbReference>
<name>A0A1B1A713_9RHOB</name>
<comment type="similarity">
    <text evidence="2">Belongs to the polysaccharide deacetylase family.</text>
</comment>
<dbReference type="GO" id="GO:0005975">
    <property type="term" value="P:carbohydrate metabolic process"/>
    <property type="evidence" value="ECO:0007669"/>
    <property type="project" value="InterPro"/>
</dbReference>
<dbReference type="InterPro" id="IPR019546">
    <property type="entry name" value="TAT_signal_bac_arc"/>
</dbReference>
<keyword evidence="7" id="KW-0614">Plasmid</keyword>
<dbReference type="Pfam" id="PF01522">
    <property type="entry name" value="Polysacc_deac_1"/>
    <property type="match status" value="1"/>
</dbReference>
<comment type="function">
    <text evidence="1">Is involved in generating a small heat-stable compound (Nod), an acylated oligomer of N-acetylglucosamine, that stimulates mitosis in various plant protoplasts.</text>
</comment>
<proteinExistence type="inferred from homology"/>
<keyword evidence="5" id="KW-0732">Signal</keyword>
<dbReference type="GeneID" id="28251461"/>
<reference evidence="7 8" key="1">
    <citation type="journal article" date="2016" name="ISME J.">
        <title>Global occurrence and heterogeneity of the Roseobacter-clade species Ruegeria mobilis.</title>
        <authorList>
            <person name="Sonnenschein E."/>
            <person name="Gram L."/>
        </authorList>
    </citation>
    <scope>NUCLEOTIDE SEQUENCE [LARGE SCALE GENOMIC DNA]</scope>
    <source>
        <strain evidence="7 8">F1926</strain>
        <plasmid evidence="7 8">unnamed1</plasmid>
    </source>
</reference>
<evidence type="ECO:0000256" key="1">
    <source>
        <dbReference type="ARBA" id="ARBA00003236"/>
    </source>
</evidence>
<organism evidence="7 8">
    <name type="scientific">Tritonibacter mobilis F1926</name>
    <dbReference type="NCBI Taxonomy" id="1265309"/>
    <lineage>
        <taxon>Bacteria</taxon>
        <taxon>Pseudomonadati</taxon>
        <taxon>Pseudomonadota</taxon>
        <taxon>Alphaproteobacteria</taxon>
        <taxon>Rhodobacterales</taxon>
        <taxon>Paracoccaceae</taxon>
        <taxon>Tritonibacter</taxon>
    </lineage>
</organism>
<protein>
    <recommendedName>
        <fullName evidence="3">Chitooligosaccharide deacetylase</fullName>
    </recommendedName>
    <alternativeName>
        <fullName evidence="4">Nodulation protein B</fullName>
    </alternativeName>
</protein>
<dbReference type="Proteomes" id="UP000013243">
    <property type="component" value="Plasmid unnamed1"/>
</dbReference>
<evidence type="ECO:0000256" key="3">
    <source>
        <dbReference type="ARBA" id="ARBA00020071"/>
    </source>
</evidence>
<dbReference type="RefSeq" id="WP_005610982.1">
    <property type="nucleotide sequence ID" value="NZ_CP015231.1"/>
</dbReference>
<dbReference type="PROSITE" id="PS51318">
    <property type="entry name" value="TAT"/>
    <property type="match status" value="1"/>
</dbReference>
<dbReference type="GO" id="GO:0016810">
    <property type="term" value="F:hydrolase activity, acting on carbon-nitrogen (but not peptide) bonds"/>
    <property type="evidence" value="ECO:0007669"/>
    <property type="project" value="InterPro"/>
</dbReference>